<dbReference type="EMBL" id="JAFEMO010000011">
    <property type="protein sequence ID" value="KAH7557775.1"/>
    <property type="molecule type" value="Genomic_DNA"/>
</dbReference>
<gene>
    <name evidence="1" type="ORF">JRO89_XS11G0219000</name>
</gene>
<comment type="caution">
    <text evidence="1">The sequence shown here is derived from an EMBL/GenBank/DDBJ whole genome shotgun (WGS) entry which is preliminary data.</text>
</comment>
<sequence length="162" mass="19275">MNIQWEVEEYLQCQETEHVNVENLFNGISSHLKRSIKHQLYFEILKKVEEFGKWSEDLLYHMVLLMVDEYLRMVTSMEKNLLHACHAWQPSNELPLLPDDKTAVQFEKKLVELNSCEKQIRHHKINDEKYNKAAVKKLYFQQGDCNDNPLDKLEGDEHEKTS</sequence>
<name>A0ABQ8HGN5_9ROSI</name>
<evidence type="ECO:0000313" key="1">
    <source>
        <dbReference type="EMBL" id="KAH7557775.1"/>
    </source>
</evidence>
<accession>A0ABQ8HGN5</accession>
<reference evidence="1 2" key="1">
    <citation type="submission" date="2021-02" db="EMBL/GenBank/DDBJ databases">
        <title>Plant Genome Project.</title>
        <authorList>
            <person name="Zhang R.-G."/>
        </authorList>
    </citation>
    <scope>NUCLEOTIDE SEQUENCE [LARGE SCALE GENOMIC DNA]</scope>
    <source>
        <tissue evidence="1">Leaves</tissue>
    </source>
</reference>
<keyword evidence="2" id="KW-1185">Reference proteome</keyword>
<dbReference type="Proteomes" id="UP000827721">
    <property type="component" value="Unassembled WGS sequence"/>
</dbReference>
<evidence type="ECO:0000313" key="2">
    <source>
        <dbReference type="Proteomes" id="UP000827721"/>
    </source>
</evidence>
<proteinExistence type="predicted"/>
<dbReference type="SUPFAM" id="SSF51206">
    <property type="entry name" value="cAMP-binding domain-like"/>
    <property type="match status" value="1"/>
</dbReference>
<protein>
    <submittedName>
        <fullName evidence="1">Uncharacterized protein</fullName>
    </submittedName>
</protein>
<dbReference type="InterPro" id="IPR018490">
    <property type="entry name" value="cNMP-bd_dom_sf"/>
</dbReference>
<organism evidence="1 2">
    <name type="scientific">Xanthoceras sorbifolium</name>
    <dbReference type="NCBI Taxonomy" id="99658"/>
    <lineage>
        <taxon>Eukaryota</taxon>
        <taxon>Viridiplantae</taxon>
        <taxon>Streptophyta</taxon>
        <taxon>Embryophyta</taxon>
        <taxon>Tracheophyta</taxon>
        <taxon>Spermatophyta</taxon>
        <taxon>Magnoliopsida</taxon>
        <taxon>eudicotyledons</taxon>
        <taxon>Gunneridae</taxon>
        <taxon>Pentapetalae</taxon>
        <taxon>rosids</taxon>
        <taxon>malvids</taxon>
        <taxon>Sapindales</taxon>
        <taxon>Sapindaceae</taxon>
        <taxon>Xanthoceroideae</taxon>
        <taxon>Xanthoceras</taxon>
    </lineage>
</organism>